<feature type="region of interest" description="Disordered" evidence="14">
    <location>
        <begin position="84"/>
        <end position="135"/>
    </location>
</feature>
<dbReference type="FunFam" id="2.40.50.140:FF:000196">
    <property type="entry name" value="rRNA biogenesis protein RRP5"/>
    <property type="match status" value="1"/>
</dbReference>
<dbReference type="PROSITE" id="PS50126">
    <property type="entry name" value="S1"/>
    <property type="match status" value="11"/>
</dbReference>
<feature type="domain" description="S1 motif" evidence="15">
    <location>
        <begin position="935"/>
        <end position="1011"/>
    </location>
</feature>
<feature type="domain" description="S1 motif" evidence="15">
    <location>
        <begin position="1041"/>
        <end position="1109"/>
    </location>
</feature>
<evidence type="ECO:0000256" key="13">
    <source>
        <dbReference type="ARBA" id="ARBA00076674"/>
    </source>
</evidence>
<feature type="domain" description="S1 motif" evidence="15">
    <location>
        <begin position="548"/>
        <end position="624"/>
    </location>
</feature>
<dbReference type="InterPro" id="IPR012340">
    <property type="entry name" value="NA-bd_OB-fold"/>
</dbReference>
<comment type="subcellular location">
    <subcellularLocation>
        <location evidence="1">Nucleus</location>
        <location evidence="1">Nucleolus</location>
    </subcellularLocation>
</comment>
<keyword evidence="21" id="KW-1185">Reference proteome</keyword>
<evidence type="ECO:0000256" key="7">
    <source>
        <dbReference type="ARBA" id="ARBA00022728"/>
    </source>
</evidence>
<dbReference type="InterPro" id="IPR011990">
    <property type="entry name" value="TPR-like_helical_dom_sf"/>
</dbReference>
<dbReference type="InterPro" id="IPR057302">
    <property type="entry name" value="Rrp5_S1"/>
</dbReference>
<evidence type="ECO:0000256" key="5">
    <source>
        <dbReference type="ARBA" id="ARBA00022553"/>
    </source>
</evidence>
<keyword evidence="4" id="KW-0698">rRNA processing</keyword>
<feature type="domain" description="S1 motif" evidence="15">
    <location>
        <begin position="457"/>
        <end position="531"/>
    </location>
</feature>
<dbReference type="Gene3D" id="2.40.50.140">
    <property type="entry name" value="Nucleic acid-binding proteins"/>
    <property type="match status" value="11"/>
</dbReference>
<dbReference type="FunFam" id="2.40.50.140:FF:000279">
    <property type="entry name" value="rRNA biogenesis protein rrp5"/>
    <property type="match status" value="1"/>
</dbReference>
<evidence type="ECO:0000256" key="1">
    <source>
        <dbReference type="ARBA" id="ARBA00004604"/>
    </source>
</evidence>
<feature type="domain" description="S1 motif" evidence="15">
    <location>
        <begin position="1124"/>
        <end position="1193"/>
    </location>
</feature>
<feature type="compositionally biased region" description="Acidic residues" evidence="14">
    <location>
        <begin position="1411"/>
        <end position="1447"/>
    </location>
</feature>
<dbReference type="Gene3D" id="1.25.40.10">
    <property type="entry name" value="Tetratricopeptide repeat domain"/>
    <property type="match status" value="2"/>
</dbReference>
<feature type="compositionally biased region" description="Basic and acidic residues" evidence="14">
    <location>
        <begin position="13"/>
        <end position="48"/>
    </location>
</feature>
<evidence type="ECO:0000256" key="2">
    <source>
        <dbReference type="ARBA" id="ARBA00008644"/>
    </source>
</evidence>
<dbReference type="FunFam" id="2.40.50.140:FF:000155">
    <property type="entry name" value="rRNA biogenesis protein RRP5"/>
    <property type="match status" value="1"/>
</dbReference>
<evidence type="ECO:0000256" key="8">
    <source>
        <dbReference type="ARBA" id="ARBA00022737"/>
    </source>
</evidence>
<dbReference type="GO" id="GO:0006364">
    <property type="term" value="P:rRNA processing"/>
    <property type="evidence" value="ECO:0007669"/>
    <property type="project" value="UniProtKB-KW"/>
</dbReference>
<dbReference type="InterPro" id="IPR048058">
    <property type="entry name" value="Rrp5_S1_rpt_hs11_sc8"/>
</dbReference>
<dbReference type="CDD" id="cd05702">
    <property type="entry name" value="S1_Rrp5_repeat_hs11_sc8"/>
    <property type="match status" value="1"/>
</dbReference>
<dbReference type="Proteomes" id="UP000433883">
    <property type="component" value="Unassembled WGS sequence"/>
</dbReference>
<dbReference type="SMART" id="SM00316">
    <property type="entry name" value="S1"/>
    <property type="match status" value="12"/>
</dbReference>
<dbReference type="InterPro" id="IPR057301">
    <property type="entry name" value="Rrp5_OB_4th"/>
</dbReference>
<dbReference type="FunFam" id="2.40.50.140:FF:000103">
    <property type="entry name" value="protein RRP5 homolog"/>
    <property type="match status" value="4"/>
</dbReference>
<keyword evidence="10" id="KW-0539">Nucleus</keyword>
<evidence type="ECO:0000256" key="12">
    <source>
        <dbReference type="ARBA" id="ARBA00073619"/>
    </source>
</evidence>
<keyword evidence="3" id="KW-0690">Ribosome biogenesis</keyword>
<evidence type="ECO:0000313" key="21">
    <source>
        <dbReference type="Proteomes" id="UP000490939"/>
    </source>
</evidence>
<dbReference type="Proteomes" id="UP000447873">
    <property type="component" value="Unassembled WGS sequence"/>
</dbReference>
<dbReference type="SMART" id="SM00386">
    <property type="entry name" value="HAT"/>
    <property type="match status" value="5"/>
</dbReference>
<comment type="similarity">
    <text evidence="2">Belongs to the crooked-neck family.</text>
</comment>
<dbReference type="PANTHER" id="PTHR23270">
    <property type="entry name" value="PROGRAMMED CELL DEATH PROTEIN 11 PRE-RRNA PROCESSING PROTEIN RRP5"/>
    <property type="match status" value="1"/>
</dbReference>
<evidence type="ECO:0000313" key="18">
    <source>
        <dbReference type="EMBL" id="KAE9993117.1"/>
    </source>
</evidence>
<evidence type="ECO:0000256" key="14">
    <source>
        <dbReference type="SAM" id="MobiDB-lite"/>
    </source>
</evidence>
<keyword evidence="8" id="KW-0677">Repeat</keyword>
<protein>
    <recommendedName>
        <fullName evidence="12">rRNA biogenesis protein RRP5</fullName>
    </recommendedName>
    <alternativeName>
        <fullName evidence="13">Ribosomal RNA-processing protein 5</fullName>
    </alternativeName>
</protein>
<proteinExistence type="inferred from homology"/>
<dbReference type="GO" id="GO:0008380">
    <property type="term" value="P:RNA splicing"/>
    <property type="evidence" value="ECO:0007669"/>
    <property type="project" value="UniProtKB-KW"/>
</dbReference>
<keyword evidence="5" id="KW-0597">Phosphoprotein</keyword>
<evidence type="ECO:0000256" key="10">
    <source>
        <dbReference type="ARBA" id="ARBA00023242"/>
    </source>
</evidence>
<feature type="compositionally biased region" description="Basic and acidic residues" evidence="14">
    <location>
        <begin position="1492"/>
        <end position="1504"/>
    </location>
</feature>
<dbReference type="Pfam" id="PF00575">
    <property type="entry name" value="S1"/>
    <property type="match status" value="4"/>
</dbReference>
<dbReference type="EMBL" id="WNWR01000038">
    <property type="protein sequence ID" value="KAE9993117.1"/>
    <property type="molecule type" value="Genomic_DNA"/>
</dbReference>
<reference evidence="16 19" key="1">
    <citation type="submission" date="2019-11" db="EMBL/GenBank/DDBJ databases">
        <title>Venturia inaequalis Genome Resource.</title>
        <authorList>
            <person name="Lichtner F.J."/>
        </authorList>
    </citation>
    <scope>NUCLEOTIDE SEQUENCE [LARGE SCALE GENOMIC DNA]</scope>
    <source>
        <strain evidence="17 20">120213</strain>
        <strain evidence="16">Bline_iso_100314</strain>
        <strain evidence="18 21">DMI_063113</strain>
    </source>
</reference>
<dbReference type="InterPro" id="IPR003029">
    <property type="entry name" value="S1_domain"/>
</dbReference>
<evidence type="ECO:0000313" key="16">
    <source>
        <dbReference type="EMBL" id="KAE9969499.1"/>
    </source>
</evidence>
<feature type="compositionally biased region" description="Acidic residues" evidence="14">
    <location>
        <begin position="1391"/>
        <end position="1403"/>
    </location>
</feature>
<feature type="domain" description="S1 motif" evidence="15">
    <location>
        <begin position="1309"/>
        <end position="1384"/>
    </location>
</feature>
<name>A0A8H3UIX1_VENIN</name>
<dbReference type="SUPFAM" id="SSF50249">
    <property type="entry name" value="Nucleic acid-binding proteins"/>
    <property type="match status" value="11"/>
</dbReference>
<dbReference type="InterPro" id="IPR048059">
    <property type="entry name" value="Rrp5_S1_rpt_hs1_sc1"/>
</dbReference>
<sequence>MSEKKSSKRSAKPTKEDSRPSKRPKVDSKSEEKNRTAKTDTEDAKSDAPKPSALKSFSKTAETSFPRGGASVLTPLEHKQIAIEATQDALFEEAGSKPRKELSDDEADFGEKDVQHKKSKKRRKTKDADAEEEEKVEKIEGLSFKRLIPGSLVLGQITKITSRDVALALPNNLTGYVPLTAVSDQLTKRVEKMLADNDEEDKSDDEEEFEDIELKNLFKVGQYLRAYVTSNGTDIGGKHKRHIELSLQPQLANKGLVQSDIVVNSMVQASVVSVEDHGLIMELGIEDAESTKGFMGAKDVGAGIDHSTIQEGAVFLCLVTGFGANRKIVKLSADYSKAGNVKKSHFVTDAPTVNAFLPGTAVEVLLTDVTSFGITGKIMGMLDVTADQIHAGGAQGLTDFEKKFSIGSKIKARILFTFPKEESEKVGISVVDHVLEFSSDCLKNKQGVAPLDQLKLSSIVDAKVVKVEAALGLFLDVGVPRVRAFAHISRLSEKKIDMLSQDSGLFKLGSTHKARVIGFNPVDGVFLVSLEQKVLDQPFLRIDDVPVGQIVKGTFERFVINPTNAQVGGMIMSLADGISGLVPAMHMADVTLLHPDRKYKPGQKLKARVLSTDLDKRLIRLSLKKTLVNSDAEPWTTYDNIKVGDKSPGTIIVVTQAGAKVQFYGRVRGWLPVAEMSEAFIKNPEEHFKPGQVVNVRVKTIDPVKKEMKVSCKDPSASGVDEQGVLGKLQIGEMVEGTVASVGEKVIDLKLDSGVKAILAIGQLSDGSEKKNASTMESIRVGQKLQNLLVLEKLPHQNAVALSKKPSLIKAARKGTLLSSFEQVKPNTAFEGFVSNVDINGIFVQFAGGFSGLLPVGGMSDQMRLLEDSDFGMWRGQSIRANIWKTDPAKKRVTLTVREEHMATKDKSSGPPTVSRDLINPVDEVSSTIDDFSFGKKTKAKIRKVLTNQINVFLADNVDGRIHVSEIYNDYDSIPNPKHPLSKFHNGVVVPVRIIGLHEARTQKYLPLSHRNAMHSVFECSAKKADEEDPKLLTIAQLEVGEERLAFISSMAGGHIFAEVGPNVEGVIDILDLVASSNNLQKEYPIGCALRVRVKSIDLEKNKAEFDVVGAKPGPKSFEDLKVGDVYTGRLTKVTDKDLCVRLSEKVNGFVPLVDIADDYDTVDTSKHDRNDVVKVAVVHIDTASKRVNLSMRPSLVLPSLKSPVKDRHIAKYSDLKAGDMVRGFVKTINDHGIFVWVGHNITAYIGYADVSDKFLKNWNEGYQVGQLVKGKIFSCDAEHQKLKMTLKESILKDASWQPPLTLADLSEGQIVDATVVRVVDFGVFISIKNSRNVRGLCHRSEIADGKVTDFKKLFEEGDKVKAKVIKIVRGQTPNQNQINFSLKASHFADLADEEDSDGDESDGGVPLDAGDAEDSDVDMDEEVDLGDVQDFDPEQDDSDDASEMDVDDKPTKPSAGLKTTGFDWNGELDQEMGGVSEAEQVPSKKKKRRKAEIQVDKTGDLDKNGPQSVDDFERQLLGQPNSAGLWVAYMKFQEDLGEIEKARAILERALRTIHIREEDEKLDIWTAWLYLENAHGTQESLDTIFERACQNSNKALLFERLANIYSDPEVKKYKEAEDLYERMRKVRDISITPVFWANYANFLMTTLDKPDSARQLLQRATQSLPTHEHRHIITLFGALEFKSPNGDIERGRTTFEGLVETYKKRWDIWDMYLDLELTKGKDHVGADKEKARALFTRMTKESMRPRRAKYVFKRWLEFEEKEGNKKGIEKVKKLAREYVEAKEEALGQ</sequence>
<dbReference type="GO" id="GO:0005681">
    <property type="term" value="C:spliceosomal complex"/>
    <property type="evidence" value="ECO:0007669"/>
    <property type="project" value="UniProtKB-KW"/>
</dbReference>
<dbReference type="Pfam" id="PF23233">
    <property type="entry name" value="HAT_Syf1_CNRKL1_N"/>
    <property type="match status" value="1"/>
</dbReference>
<feature type="domain" description="S1 motif" evidence="15">
    <location>
        <begin position="150"/>
        <end position="248"/>
    </location>
</feature>
<comment type="function">
    <text evidence="11">Involved in the biogenesis of rRNA. Required for the formation of 18S and 5.8S rRNA.</text>
</comment>
<evidence type="ECO:0000313" key="19">
    <source>
        <dbReference type="Proteomes" id="UP000433883"/>
    </source>
</evidence>
<dbReference type="CDD" id="cd05693">
    <property type="entry name" value="S1_Rrp5_repeat_hs1_sc1"/>
    <property type="match status" value="1"/>
</dbReference>
<dbReference type="OrthoDB" id="412781at2759"/>
<dbReference type="Pfam" id="PF24685">
    <property type="entry name" value="OB_RRP5_4th"/>
    <property type="match status" value="1"/>
</dbReference>
<feature type="region of interest" description="Disordered" evidence="14">
    <location>
        <begin position="1"/>
        <end position="72"/>
    </location>
</feature>
<evidence type="ECO:0000256" key="4">
    <source>
        <dbReference type="ARBA" id="ARBA00022552"/>
    </source>
</evidence>
<feature type="domain" description="S1 motif" evidence="15">
    <location>
        <begin position="1219"/>
        <end position="1288"/>
    </location>
</feature>
<keyword evidence="9" id="KW-0508">mRNA splicing</keyword>
<evidence type="ECO:0000313" key="17">
    <source>
        <dbReference type="EMBL" id="KAE9971457.1"/>
    </source>
</evidence>
<evidence type="ECO:0000259" key="15">
    <source>
        <dbReference type="PROSITE" id="PS50126"/>
    </source>
</evidence>
<feature type="compositionally biased region" description="Basic residues" evidence="14">
    <location>
        <begin position="1"/>
        <end position="12"/>
    </location>
</feature>
<dbReference type="Pfam" id="PF23459">
    <property type="entry name" value="S1_RRP5"/>
    <property type="match status" value="1"/>
</dbReference>
<evidence type="ECO:0000256" key="11">
    <source>
        <dbReference type="ARBA" id="ARBA00055575"/>
    </source>
</evidence>
<keyword evidence="7" id="KW-0747">Spliceosome</keyword>
<dbReference type="InterPro" id="IPR045209">
    <property type="entry name" value="Rrp5"/>
</dbReference>
<evidence type="ECO:0000313" key="20">
    <source>
        <dbReference type="Proteomes" id="UP000447873"/>
    </source>
</evidence>
<feature type="domain" description="S1 motif" evidence="15">
    <location>
        <begin position="827"/>
        <end position="898"/>
    </location>
</feature>
<evidence type="ECO:0000256" key="6">
    <source>
        <dbReference type="ARBA" id="ARBA00022664"/>
    </source>
</evidence>
<organism evidence="16 19">
    <name type="scientific">Venturia inaequalis</name>
    <name type="common">Apple scab fungus</name>
    <dbReference type="NCBI Taxonomy" id="5025"/>
    <lineage>
        <taxon>Eukaryota</taxon>
        <taxon>Fungi</taxon>
        <taxon>Dikarya</taxon>
        <taxon>Ascomycota</taxon>
        <taxon>Pezizomycotina</taxon>
        <taxon>Dothideomycetes</taxon>
        <taxon>Pleosporomycetidae</taxon>
        <taxon>Venturiales</taxon>
        <taxon>Venturiaceae</taxon>
        <taxon>Venturia</taxon>
    </lineage>
</organism>
<feature type="region of interest" description="Disordered" evidence="14">
    <location>
        <begin position="1391"/>
        <end position="1510"/>
    </location>
</feature>
<comment type="caution">
    <text evidence="16">The sequence shown here is derived from an EMBL/GenBank/DDBJ whole genome shotgun (WGS) entry which is preliminary data.</text>
</comment>
<gene>
    <name evidence="16" type="ORF">BLS_005338</name>
    <name evidence="18" type="ORF">EG327_006470</name>
    <name evidence="17" type="ORF">EG328_005562</name>
</gene>
<dbReference type="InterPro" id="IPR055433">
    <property type="entry name" value="HAT_Syf1-like_N"/>
</dbReference>
<dbReference type="GO" id="GO:0003723">
    <property type="term" value="F:RNA binding"/>
    <property type="evidence" value="ECO:0007669"/>
    <property type="project" value="TreeGrafter"/>
</dbReference>
<feature type="domain" description="S1 motif" evidence="15">
    <location>
        <begin position="644"/>
        <end position="713"/>
    </location>
</feature>
<keyword evidence="6" id="KW-0507">mRNA processing</keyword>
<dbReference type="EMBL" id="WNWS01000298">
    <property type="protein sequence ID" value="KAE9971457.1"/>
    <property type="molecule type" value="Genomic_DNA"/>
</dbReference>
<feature type="domain" description="S1 motif" evidence="15">
    <location>
        <begin position="732"/>
        <end position="805"/>
    </location>
</feature>
<dbReference type="PANTHER" id="PTHR23270:SF10">
    <property type="entry name" value="PROTEIN RRP5 HOMOLOG"/>
    <property type="match status" value="1"/>
</dbReference>
<dbReference type="EMBL" id="WNWQ01000366">
    <property type="protein sequence ID" value="KAE9969499.1"/>
    <property type="molecule type" value="Genomic_DNA"/>
</dbReference>
<dbReference type="SUPFAM" id="SSF48452">
    <property type="entry name" value="TPR-like"/>
    <property type="match status" value="2"/>
</dbReference>
<dbReference type="InterPro" id="IPR003107">
    <property type="entry name" value="HAT"/>
</dbReference>
<dbReference type="Proteomes" id="UP000490939">
    <property type="component" value="Unassembled WGS sequence"/>
</dbReference>
<dbReference type="GO" id="GO:0006397">
    <property type="term" value="P:mRNA processing"/>
    <property type="evidence" value="ECO:0007669"/>
    <property type="project" value="UniProtKB-KW"/>
</dbReference>
<evidence type="ECO:0000256" key="3">
    <source>
        <dbReference type="ARBA" id="ARBA00022517"/>
    </source>
</evidence>
<dbReference type="GO" id="GO:0032040">
    <property type="term" value="C:small-subunit processome"/>
    <property type="evidence" value="ECO:0007669"/>
    <property type="project" value="TreeGrafter"/>
</dbReference>
<evidence type="ECO:0000256" key="9">
    <source>
        <dbReference type="ARBA" id="ARBA00023187"/>
    </source>
</evidence>
<accession>A0A8H3UIX1</accession>